<sequence>MNLDEHFLRGVFGILLAAQYRESNAEYMLPVGVDELAKRVAFAAQYASD</sequence>
<evidence type="ECO:0000313" key="1">
    <source>
        <dbReference type="EMBL" id="GGH71964.1"/>
    </source>
</evidence>
<accession>A0ABQ1ZN65</accession>
<evidence type="ECO:0000313" key="2">
    <source>
        <dbReference type="Proteomes" id="UP000605427"/>
    </source>
</evidence>
<gene>
    <name evidence="1" type="ORF">GCM10007362_09590</name>
</gene>
<dbReference type="EMBL" id="BMDD01000001">
    <property type="protein sequence ID" value="GGH71964.1"/>
    <property type="molecule type" value="Genomic_DNA"/>
</dbReference>
<keyword evidence="2" id="KW-1185">Reference proteome</keyword>
<organism evidence="1 2">
    <name type="scientific">Saccharibacillus endophyticus</name>
    <dbReference type="NCBI Taxonomy" id="2060666"/>
    <lineage>
        <taxon>Bacteria</taxon>
        <taxon>Bacillati</taxon>
        <taxon>Bacillota</taxon>
        <taxon>Bacilli</taxon>
        <taxon>Bacillales</taxon>
        <taxon>Paenibacillaceae</taxon>
        <taxon>Saccharibacillus</taxon>
    </lineage>
</organism>
<protein>
    <submittedName>
        <fullName evidence="1">Uncharacterized protein</fullName>
    </submittedName>
</protein>
<proteinExistence type="predicted"/>
<reference evidence="2" key="1">
    <citation type="journal article" date="2019" name="Int. J. Syst. Evol. Microbiol.">
        <title>The Global Catalogue of Microorganisms (GCM) 10K type strain sequencing project: providing services to taxonomists for standard genome sequencing and annotation.</title>
        <authorList>
            <consortium name="The Broad Institute Genomics Platform"/>
            <consortium name="The Broad Institute Genome Sequencing Center for Infectious Disease"/>
            <person name="Wu L."/>
            <person name="Ma J."/>
        </authorList>
    </citation>
    <scope>NUCLEOTIDE SEQUENCE [LARGE SCALE GENOMIC DNA]</scope>
    <source>
        <strain evidence="2">CCM 8702</strain>
    </source>
</reference>
<dbReference type="Proteomes" id="UP000605427">
    <property type="component" value="Unassembled WGS sequence"/>
</dbReference>
<comment type="caution">
    <text evidence="1">The sequence shown here is derived from an EMBL/GenBank/DDBJ whole genome shotgun (WGS) entry which is preliminary data.</text>
</comment>
<name>A0ABQ1ZN65_9BACL</name>